<name>A0ABV3QJF8_9GAMM</name>
<evidence type="ECO:0000256" key="7">
    <source>
        <dbReference type="PIRNR" id="PIRNR001488"/>
    </source>
</evidence>
<accession>A0ABV3QJF8</accession>
<dbReference type="Proteomes" id="UP001556170">
    <property type="component" value="Unassembled WGS sequence"/>
</dbReference>
<evidence type="ECO:0000259" key="9">
    <source>
        <dbReference type="PROSITE" id="PS51352"/>
    </source>
</evidence>
<keyword evidence="6" id="KW-0676">Redox-active center</keyword>
<dbReference type="InterPro" id="IPR050824">
    <property type="entry name" value="Thiol_disulfide_DsbA"/>
</dbReference>
<organism evidence="10 11">
    <name type="scientific">Rhodanobacter geophilus</name>
    <dbReference type="NCBI Taxonomy" id="3162488"/>
    <lineage>
        <taxon>Bacteria</taxon>
        <taxon>Pseudomonadati</taxon>
        <taxon>Pseudomonadota</taxon>
        <taxon>Gammaproteobacteria</taxon>
        <taxon>Lysobacterales</taxon>
        <taxon>Rhodanobacteraceae</taxon>
        <taxon>Rhodanobacter</taxon>
    </lineage>
</organism>
<dbReference type="InterPro" id="IPR036249">
    <property type="entry name" value="Thioredoxin-like_sf"/>
</dbReference>
<dbReference type="PROSITE" id="PS51352">
    <property type="entry name" value="THIOREDOXIN_2"/>
    <property type="match status" value="1"/>
</dbReference>
<dbReference type="CDD" id="cd03019">
    <property type="entry name" value="DsbA_DsbA"/>
    <property type="match status" value="1"/>
</dbReference>
<dbReference type="SUPFAM" id="SSF52833">
    <property type="entry name" value="Thioredoxin-like"/>
    <property type="match status" value="1"/>
</dbReference>
<dbReference type="PIRSF" id="PIRSF001488">
    <property type="entry name" value="Tdi_protein"/>
    <property type="match status" value="1"/>
</dbReference>
<proteinExistence type="inferred from homology"/>
<dbReference type="RefSeq" id="WP_367843036.1">
    <property type="nucleotide sequence ID" value="NZ_JBFOHL010000001.1"/>
</dbReference>
<sequence>MKHLARLRALTLIAGLLLATACTAQSGTPAPYTEGDQYVTLPGPHQRYSSEGKVEVVEVFSYGCIHCAEFSPIAEKLKEQLPKGVVFKLVPAPFSAEWLPFARAYYAADKLGVVDRTHLELFKEKFVQHYPINTMDELADFYARQGVDRAEFMRLATSDAATTKLKADLALIQQWGVDGTPSIVVDGKYRVTHVQTLDELSAVAQWLAKRELAEADKGGK</sequence>
<evidence type="ECO:0000256" key="1">
    <source>
        <dbReference type="ARBA" id="ARBA00004418"/>
    </source>
</evidence>
<evidence type="ECO:0000256" key="3">
    <source>
        <dbReference type="ARBA" id="ARBA00022729"/>
    </source>
</evidence>
<dbReference type="EMBL" id="JBFOHL010000001">
    <property type="protein sequence ID" value="MEW9622720.1"/>
    <property type="molecule type" value="Genomic_DNA"/>
</dbReference>
<evidence type="ECO:0000313" key="10">
    <source>
        <dbReference type="EMBL" id="MEW9622720.1"/>
    </source>
</evidence>
<dbReference type="PANTHER" id="PTHR35891">
    <property type="entry name" value="THIOL:DISULFIDE INTERCHANGE PROTEIN DSBA"/>
    <property type="match status" value="1"/>
</dbReference>
<gene>
    <name evidence="10" type="ORF">ABQJ56_00545</name>
</gene>
<evidence type="ECO:0000256" key="5">
    <source>
        <dbReference type="ARBA" id="ARBA00023157"/>
    </source>
</evidence>
<keyword evidence="4 7" id="KW-0574">Periplasm</keyword>
<evidence type="ECO:0000256" key="4">
    <source>
        <dbReference type="ARBA" id="ARBA00022764"/>
    </source>
</evidence>
<comment type="subcellular location">
    <subcellularLocation>
        <location evidence="1 7">Periplasm</location>
    </subcellularLocation>
</comment>
<feature type="signal peptide" evidence="8">
    <location>
        <begin position="1"/>
        <end position="24"/>
    </location>
</feature>
<evidence type="ECO:0000256" key="8">
    <source>
        <dbReference type="SAM" id="SignalP"/>
    </source>
</evidence>
<evidence type="ECO:0000313" key="11">
    <source>
        <dbReference type="Proteomes" id="UP001556170"/>
    </source>
</evidence>
<keyword evidence="5 7" id="KW-1015">Disulfide bond</keyword>
<dbReference type="Pfam" id="PF01323">
    <property type="entry name" value="DSBA"/>
    <property type="match status" value="1"/>
</dbReference>
<reference evidence="10 11" key="1">
    <citation type="submission" date="2024-06" db="EMBL/GenBank/DDBJ databases">
        <authorList>
            <person name="Woo H."/>
        </authorList>
    </citation>
    <scope>NUCLEOTIDE SEQUENCE [LARGE SCALE GENOMIC DNA]</scope>
    <source>
        <strain evidence="10 11">S2-g</strain>
    </source>
</reference>
<comment type="similarity">
    <text evidence="2">Belongs to the thioredoxin family. DsbA subfamily.</text>
</comment>
<dbReference type="InterPro" id="IPR013766">
    <property type="entry name" value="Thioredoxin_domain"/>
</dbReference>
<keyword evidence="11" id="KW-1185">Reference proteome</keyword>
<dbReference type="PROSITE" id="PS51257">
    <property type="entry name" value="PROKAR_LIPOPROTEIN"/>
    <property type="match status" value="1"/>
</dbReference>
<dbReference type="InterPro" id="IPR001853">
    <property type="entry name" value="DSBA-like_thioredoxin_dom"/>
</dbReference>
<evidence type="ECO:0000256" key="6">
    <source>
        <dbReference type="ARBA" id="ARBA00023284"/>
    </source>
</evidence>
<dbReference type="Gene3D" id="3.40.30.10">
    <property type="entry name" value="Glutaredoxin"/>
    <property type="match status" value="1"/>
</dbReference>
<dbReference type="InterPro" id="IPR023205">
    <property type="entry name" value="DsbA/DsbL"/>
</dbReference>
<feature type="chain" id="PRO_5046514893" description="Thiol:disulfide interchange protein" evidence="8">
    <location>
        <begin position="25"/>
        <end position="220"/>
    </location>
</feature>
<dbReference type="PANTHER" id="PTHR35891:SF2">
    <property type="entry name" value="THIOL:DISULFIDE INTERCHANGE PROTEIN DSBA"/>
    <property type="match status" value="1"/>
</dbReference>
<feature type="domain" description="Thioredoxin" evidence="9">
    <location>
        <begin position="18"/>
        <end position="209"/>
    </location>
</feature>
<evidence type="ECO:0000256" key="2">
    <source>
        <dbReference type="ARBA" id="ARBA00005791"/>
    </source>
</evidence>
<comment type="caution">
    <text evidence="10">The sequence shown here is derived from an EMBL/GenBank/DDBJ whole genome shotgun (WGS) entry which is preliminary data.</text>
</comment>
<protein>
    <recommendedName>
        <fullName evidence="7">Thiol:disulfide interchange protein</fullName>
    </recommendedName>
</protein>
<keyword evidence="3 8" id="KW-0732">Signal</keyword>